<evidence type="ECO:0000313" key="5">
    <source>
        <dbReference type="Proteomes" id="UP000319213"/>
    </source>
</evidence>
<dbReference type="EMBL" id="VFPQ01000001">
    <property type="protein sequence ID" value="TQM75040.1"/>
    <property type="molecule type" value="Genomic_DNA"/>
</dbReference>
<evidence type="ECO:0000256" key="2">
    <source>
        <dbReference type="SAM" id="MobiDB-lite"/>
    </source>
</evidence>
<accession>A0A543IWU7</accession>
<feature type="domain" description="Fe/B12 periplasmic-binding" evidence="3">
    <location>
        <begin position="63"/>
        <end position="329"/>
    </location>
</feature>
<dbReference type="PROSITE" id="PS51257">
    <property type="entry name" value="PROKAR_LIPOPROTEIN"/>
    <property type="match status" value="1"/>
</dbReference>
<dbReference type="Pfam" id="PF01497">
    <property type="entry name" value="Peripla_BP_2"/>
    <property type="match status" value="1"/>
</dbReference>
<dbReference type="PANTHER" id="PTHR30535">
    <property type="entry name" value="VITAMIN B12-BINDING PROTEIN"/>
    <property type="match status" value="1"/>
</dbReference>
<evidence type="ECO:0000256" key="1">
    <source>
        <dbReference type="ARBA" id="ARBA00008814"/>
    </source>
</evidence>
<dbReference type="AlphaFoldDB" id="A0A543IWU7"/>
<dbReference type="RefSeq" id="WP_170198768.1">
    <property type="nucleotide sequence ID" value="NZ_BMPV01000007.1"/>
</dbReference>
<sequence length="331" mass="34544">MKHLLAGPAAAVLGLSLLTGCAPDRGDASPAAPAGQADAAYPRTVEVPGDPPQRVTVPARPTRIAALSPDVAEAAVELAGAGRLAAVPASAANPSLSSHAEAMASVPVKLPPGTDPDPEQIISLKPDLILLTTRHGGEQDAREVLAQAGIPMIAITNGWRTLEEVERNLTVLGRALDAEAKARDLVAELDRRAAAVAEKIAGVTERPGVAILSNQADRPFLNAADVLTSDLVRRAGGDLVAERIGWRTTGPVTAERLIAARPDAILLVDVTGRGRDSFRALLDDPAVAELPAVRQGRVRLLPARISYATGGVRLADGLEEIARWLHPEAMR</sequence>
<keyword evidence="5" id="KW-1185">Reference proteome</keyword>
<dbReference type="Proteomes" id="UP000319213">
    <property type="component" value="Unassembled WGS sequence"/>
</dbReference>
<dbReference type="PROSITE" id="PS50983">
    <property type="entry name" value="FE_B12_PBP"/>
    <property type="match status" value="1"/>
</dbReference>
<comment type="similarity">
    <text evidence="1">Belongs to the bacterial solute-binding protein 8 family.</text>
</comment>
<reference evidence="4 5" key="1">
    <citation type="submission" date="2019-06" db="EMBL/GenBank/DDBJ databases">
        <title>Sequencing the genomes of 1000 actinobacteria strains.</title>
        <authorList>
            <person name="Klenk H.-P."/>
        </authorList>
    </citation>
    <scope>NUCLEOTIDE SEQUENCE [LARGE SCALE GENOMIC DNA]</scope>
    <source>
        <strain evidence="4 5">DSM 43186</strain>
    </source>
</reference>
<feature type="compositionally biased region" description="Low complexity" evidence="2">
    <location>
        <begin position="28"/>
        <end position="40"/>
    </location>
</feature>
<protein>
    <submittedName>
        <fullName evidence="4">Iron complex transport system substrate-binding protein</fullName>
    </submittedName>
</protein>
<dbReference type="InterPro" id="IPR002491">
    <property type="entry name" value="ABC_transptr_periplasmic_BD"/>
</dbReference>
<comment type="caution">
    <text evidence="4">The sequence shown here is derived from an EMBL/GenBank/DDBJ whole genome shotgun (WGS) entry which is preliminary data.</text>
</comment>
<dbReference type="InterPro" id="IPR050902">
    <property type="entry name" value="ABC_Transporter_SBP"/>
</dbReference>
<evidence type="ECO:0000259" key="3">
    <source>
        <dbReference type="PROSITE" id="PS50983"/>
    </source>
</evidence>
<gene>
    <name evidence="4" type="ORF">FHX40_1734</name>
</gene>
<dbReference type="SUPFAM" id="SSF53807">
    <property type="entry name" value="Helical backbone' metal receptor"/>
    <property type="match status" value="1"/>
</dbReference>
<dbReference type="PANTHER" id="PTHR30535:SF34">
    <property type="entry name" value="MOLYBDATE-BINDING PROTEIN MOLA"/>
    <property type="match status" value="1"/>
</dbReference>
<proteinExistence type="inferred from homology"/>
<dbReference type="Gene3D" id="3.40.50.1980">
    <property type="entry name" value="Nitrogenase molybdenum iron protein domain"/>
    <property type="match status" value="2"/>
</dbReference>
<organism evidence="4 5">
    <name type="scientific">Thermopolyspora flexuosa</name>
    <dbReference type="NCBI Taxonomy" id="103836"/>
    <lineage>
        <taxon>Bacteria</taxon>
        <taxon>Bacillati</taxon>
        <taxon>Actinomycetota</taxon>
        <taxon>Actinomycetes</taxon>
        <taxon>Streptosporangiales</taxon>
        <taxon>Streptosporangiaceae</taxon>
        <taxon>Thermopolyspora</taxon>
    </lineage>
</organism>
<evidence type="ECO:0000313" key="4">
    <source>
        <dbReference type="EMBL" id="TQM75040.1"/>
    </source>
</evidence>
<feature type="region of interest" description="Disordered" evidence="2">
    <location>
        <begin position="28"/>
        <end position="52"/>
    </location>
</feature>
<name>A0A543IWU7_9ACTN</name>